<keyword evidence="1" id="KW-1133">Transmembrane helix</keyword>
<dbReference type="InterPro" id="IPR041698">
    <property type="entry name" value="Methyltransf_25"/>
</dbReference>
<comment type="caution">
    <text evidence="3">The sequence shown here is derived from an EMBL/GenBank/DDBJ whole genome shotgun (WGS) entry which is preliminary data.</text>
</comment>
<evidence type="ECO:0000259" key="2">
    <source>
        <dbReference type="Pfam" id="PF13649"/>
    </source>
</evidence>
<protein>
    <recommendedName>
        <fullName evidence="2">Methyltransferase domain-containing protein</fullName>
    </recommendedName>
</protein>
<accession>A0A439D777</accession>
<dbReference type="InterPro" id="IPR021514">
    <property type="entry name" value="DUF3176"/>
</dbReference>
<dbReference type="EMBL" id="RYZI01000122">
    <property type="protein sequence ID" value="RWA10241.1"/>
    <property type="molecule type" value="Genomic_DNA"/>
</dbReference>
<name>A0A439D777_9PEZI</name>
<dbReference type="PANTHER" id="PTHR35394:SF5">
    <property type="entry name" value="DUF3176 DOMAIN-CONTAINING PROTEIN"/>
    <property type="match status" value="1"/>
</dbReference>
<dbReference type="InterPro" id="IPR029063">
    <property type="entry name" value="SAM-dependent_MTases_sf"/>
</dbReference>
<feature type="transmembrane region" description="Helical" evidence="1">
    <location>
        <begin position="567"/>
        <end position="590"/>
    </location>
</feature>
<evidence type="ECO:0000313" key="4">
    <source>
        <dbReference type="Proteomes" id="UP000286045"/>
    </source>
</evidence>
<sequence length="863" mass="97502">MHRDIERNRLHAPPRFTKTPASMRDARLDSSERYTSQRPIQWSSWWWWWEISAAVLSLLSICLIITLLSNINDMPLSRWILPIQPNSILAVLTTIAKTSLLVPVTACIGQLKWRHFILQPRPLDQLQRFDNASRGPWGSAMLIYSFVFQVRSFVVLSLAAATLLALGVESSAQQIISFEPREVKVANGSVIATRAEAYASRTWNIFLAWNDKKWIKSYPGLRDYDEGDKSQQRTKLKATTYSSFSGLPPTPYYTCPEPATRCEWDDFSTLGICGRTRNVTDLVVQNCSSSYPHGPDGSCDFWHPFDDRRLANGSANIDPQNGDPITLGYNTDAVDTGRFTVFEFADLNTTASLKSIWTVKVNNPSASFDGHRFQHFESYTSDLYWCDRKLKNITASKSGFNAAQVQTTAWAGLDGSVAADGHSSLFDRNTHSTSTPSFPHFDFEEYPNVKFEEYTYNANGKPMYNISTPMLNRMKDAVNSIMGSGLMQMENRTWELLSRDGSETQAGVSTIAFELSDYMLTHDIETIIKNVADGMTAFMLEPNGDNAEVETVSGYMIYEETHIHIRWVWLLLPAFEALLACFLLALTIFVTNGQPLVKNSSIALLMYGLSDLDREDLIDKSEIATEESEPLLTFYIQAKKNIHTWPTEQRDKAWAVFPYGAIGSFKFLDINPALQDPLFHAVVARLKAPGSTEVFLDVGCCLGHIIRQLISEGVPSDRLYGTDLQPRFLDLGYDLFRDKDRTKATFIFGDILQEEDSRLGELVGKVDIVYASAFFHLFEREDQVRAAKRMVRFLNPGNKNVMIFGQNGGPKIPGWEKYVLDEESWACMWDEVGTATGTSWRTETSVESSDEWIKVRFAVSRVV</sequence>
<dbReference type="Proteomes" id="UP000286045">
    <property type="component" value="Unassembled WGS sequence"/>
</dbReference>
<feature type="transmembrane region" description="Helical" evidence="1">
    <location>
        <begin position="88"/>
        <end position="111"/>
    </location>
</feature>
<proteinExistence type="predicted"/>
<dbReference type="SUPFAM" id="SSF53335">
    <property type="entry name" value="S-adenosyl-L-methionine-dependent methyltransferases"/>
    <property type="match status" value="1"/>
</dbReference>
<keyword evidence="4" id="KW-1185">Reference proteome</keyword>
<keyword evidence="1" id="KW-0472">Membrane</keyword>
<evidence type="ECO:0000313" key="3">
    <source>
        <dbReference type="EMBL" id="RWA10241.1"/>
    </source>
</evidence>
<dbReference type="STRING" id="363999.A0A439D777"/>
<feature type="transmembrane region" description="Helical" evidence="1">
    <location>
        <begin position="46"/>
        <end position="68"/>
    </location>
</feature>
<organism evidence="3 4">
    <name type="scientific">Xylaria grammica</name>
    <dbReference type="NCBI Taxonomy" id="363999"/>
    <lineage>
        <taxon>Eukaryota</taxon>
        <taxon>Fungi</taxon>
        <taxon>Dikarya</taxon>
        <taxon>Ascomycota</taxon>
        <taxon>Pezizomycotina</taxon>
        <taxon>Sordariomycetes</taxon>
        <taxon>Xylariomycetidae</taxon>
        <taxon>Xylariales</taxon>
        <taxon>Xylariaceae</taxon>
        <taxon>Xylaria</taxon>
    </lineage>
</organism>
<dbReference type="CDD" id="cd02440">
    <property type="entry name" value="AdoMet_MTases"/>
    <property type="match status" value="1"/>
</dbReference>
<reference evidence="3 4" key="1">
    <citation type="submission" date="2018-12" db="EMBL/GenBank/DDBJ databases">
        <title>Draft genome sequence of Xylaria grammica IHI A82.</title>
        <authorList>
            <person name="Buettner E."/>
            <person name="Kellner H."/>
        </authorList>
    </citation>
    <scope>NUCLEOTIDE SEQUENCE [LARGE SCALE GENOMIC DNA]</scope>
    <source>
        <strain evidence="3 4">IHI A82</strain>
    </source>
</reference>
<gene>
    <name evidence="3" type="ORF">EKO27_g4882</name>
</gene>
<dbReference type="Pfam" id="PF11374">
    <property type="entry name" value="DUF3176"/>
    <property type="match status" value="1"/>
</dbReference>
<evidence type="ECO:0000256" key="1">
    <source>
        <dbReference type="SAM" id="Phobius"/>
    </source>
</evidence>
<dbReference type="PANTHER" id="PTHR35394">
    <property type="entry name" value="DUF3176 DOMAIN-CONTAINING PROTEIN"/>
    <property type="match status" value="1"/>
</dbReference>
<keyword evidence="1" id="KW-0812">Transmembrane</keyword>
<dbReference type="Pfam" id="PF13649">
    <property type="entry name" value="Methyltransf_25"/>
    <property type="match status" value="1"/>
</dbReference>
<feature type="domain" description="Methyltransferase" evidence="2">
    <location>
        <begin position="696"/>
        <end position="797"/>
    </location>
</feature>
<dbReference type="AlphaFoldDB" id="A0A439D777"/>
<dbReference type="Gene3D" id="3.40.50.150">
    <property type="entry name" value="Vaccinia Virus protein VP39"/>
    <property type="match status" value="1"/>
</dbReference>